<feature type="non-terminal residue" evidence="2">
    <location>
        <position position="1"/>
    </location>
</feature>
<feature type="region of interest" description="Disordered" evidence="1">
    <location>
        <begin position="1"/>
        <end position="21"/>
    </location>
</feature>
<dbReference type="AlphaFoldDB" id="A0AAQ3PK71"/>
<accession>A0AAQ3PK71</accession>
<organism evidence="2 3">
    <name type="scientific">Paspalum notatum var. saurae</name>
    <dbReference type="NCBI Taxonomy" id="547442"/>
    <lineage>
        <taxon>Eukaryota</taxon>
        <taxon>Viridiplantae</taxon>
        <taxon>Streptophyta</taxon>
        <taxon>Embryophyta</taxon>
        <taxon>Tracheophyta</taxon>
        <taxon>Spermatophyta</taxon>
        <taxon>Magnoliopsida</taxon>
        <taxon>Liliopsida</taxon>
        <taxon>Poales</taxon>
        <taxon>Poaceae</taxon>
        <taxon>PACMAD clade</taxon>
        <taxon>Panicoideae</taxon>
        <taxon>Andropogonodae</taxon>
        <taxon>Paspaleae</taxon>
        <taxon>Paspalinae</taxon>
        <taxon>Paspalum</taxon>
    </lineage>
</organism>
<evidence type="ECO:0000256" key="1">
    <source>
        <dbReference type="SAM" id="MobiDB-lite"/>
    </source>
</evidence>
<proteinExistence type="predicted"/>
<feature type="compositionally biased region" description="Pro residues" evidence="1">
    <location>
        <begin position="48"/>
        <end position="57"/>
    </location>
</feature>
<evidence type="ECO:0000313" key="3">
    <source>
        <dbReference type="Proteomes" id="UP001341281"/>
    </source>
</evidence>
<gene>
    <name evidence="2" type="ORF">U9M48_000400</name>
</gene>
<feature type="compositionally biased region" description="Basic residues" evidence="1">
    <location>
        <begin position="1"/>
        <end position="11"/>
    </location>
</feature>
<name>A0AAQ3PK71_PASNO</name>
<feature type="compositionally biased region" description="Low complexity" evidence="1">
    <location>
        <begin position="38"/>
        <end position="47"/>
    </location>
</feature>
<feature type="region of interest" description="Disordered" evidence="1">
    <location>
        <begin position="37"/>
        <end position="120"/>
    </location>
</feature>
<feature type="compositionally biased region" description="Low complexity" evidence="1">
    <location>
        <begin position="58"/>
        <end position="67"/>
    </location>
</feature>
<dbReference type="EMBL" id="CP144745">
    <property type="protein sequence ID" value="WVZ49018.1"/>
    <property type="molecule type" value="Genomic_DNA"/>
</dbReference>
<dbReference type="Proteomes" id="UP001341281">
    <property type="component" value="Chromosome 01"/>
</dbReference>
<feature type="compositionally biased region" description="Low complexity" evidence="1">
    <location>
        <begin position="75"/>
        <end position="90"/>
    </location>
</feature>
<protein>
    <submittedName>
        <fullName evidence="2">Uncharacterized protein</fullName>
    </submittedName>
</protein>
<sequence length="120" mass="12603">KKKKKKKKRTAHALDSPHPIGKLAHFWASGRLRPGTGASRISSLLAAPPSPAGPRPPAGLLFFTPSAPTRPPPGSSRAGSSKPSSGPPSSLRVYQKRHGGRQGLRVDGARAQSLICSSER</sequence>
<reference evidence="2 3" key="1">
    <citation type="submission" date="2024-02" db="EMBL/GenBank/DDBJ databases">
        <title>High-quality chromosome-scale genome assembly of Pensacola bahiagrass (Paspalum notatum Flugge var. saurae).</title>
        <authorList>
            <person name="Vega J.M."/>
            <person name="Podio M."/>
            <person name="Orjuela J."/>
            <person name="Siena L.A."/>
            <person name="Pessino S.C."/>
            <person name="Combes M.C."/>
            <person name="Mariac C."/>
            <person name="Albertini E."/>
            <person name="Pupilli F."/>
            <person name="Ortiz J.P.A."/>
            <person name="Leblanc O."/>
        </authorList>
    </citation>
    <scope>NUCLEOTIDE SEQUENCE [LARGE SCALE GENOMIC DNA]</scope>
    <source>
        <strain evidence="2">R1</strain>
        <tissue evidence="2">Leaf</tissue>
    </source>
</reference>
<evidence type="ECO:0000313" key="2">
    <source>
        <dbReference type="EMBL" id="WVZ49018.1"/>
    </source>
</evidence>
<keyword evidence="3" id="KW-1185">Reference proteome</keyword>